<organism evidence="1 2">
    <name type="scientific">Cellvibrio zantedeschiae</name>
    <dbReference type="NCBI Taxonomy" id="1237077"/>
    <lineage>
        <taxon>Bacteria</taxon>
        <taxon>Pseudomonadati</taxon>
        <taxon>Pseudomonadota</taxon>
        <taxon>Gammaproteobacteria</taxon>
        <taxon>Cellvibrionales</taxon>
        <taxon>Cellvibrionaceae</taxon>
        <taxon>Cellvibrio</taxon>
    </lineage>
</organism>
<dbReference type="EMBL" id="BMYZ01000003">
    <property type="protein sequence ID" value="GGY85344.1"/>
    <property type="molecule type" value="Genomic_DNA"/>
</dbReference>
<reference evidence="2" key="1">
    <citation type="journal article" date="2019" name="Int. J. Syst. Evol. Microbiol.">
        <title>The Global Catalogue of Microorganisms (GCM) 10K type strain sequencing project: providing services to taxonomists for standard genome sequencing and annotation.</title>
        <authorList>
            <consortium name="The Broad Institute Genomics Platform"/>
            <consortium name="The Broad Institute Genome Sequencing Center for Infectious Disease"/>
            <person name="Wu L."/>
            <person name="Ma J."/>
        </authorList>
    </citation>
    <scope>NUCLEOTIDE SEQUENCE [LARGE SCALE GENOMIC DNA]</scope>
    <source>
        <strain evidence="2">KCTC 32239</strain>
    </source>
</reference>
<evidence type="ECO:0000313" key="2">
    <source>
        <dbReference type="Proteomes" id="UP000619761"/>
    </source>
</evidence>
<name>A0ABQ3B8X7_9GAMM</name>
<protein>
    <submittedName>
        <fullName evidence="1">Uncharacterized protein</fullName>
    </submittedName>
</protein>
<dbReference type="Proteomes" id="UP000619761">
    <property type="component" value="Unassembled WGS sequence"/>
</dbReference>
<accession>A0ABQ3B8X7</accession>
<proteinExistence type="predicted"/>
<gene>
    <name evidence="1" type="ORF">GCM10011613_33090</name>
</gene>
<comment type="caution">
    <text evidence="1">The sequence shown here is derived from an EMBL/GenBank/DDBJ whole genome shotgun (WGS) entry which is preliminary data.</text>
</comment>
<sequence>MEELDAELPANELALRDESEEFSDELLANALERLEDLDEELPDKAHVKFTVGVVLT</sequence>
<dbReference type="RefSeq" id="WP_229838044.1">
    <property type="nucleotide sequence ID" value="NZ_BMYZ01000003.1"/>
</dbReference>
<keyword evidence="2" id="KW-1185">Reference proteome</keyword>
<evidence type="ECO:0000313" key="1">
    <source>
        <dbReference type="EMBL" id="GGY85344.1"/>
    </source>
</evidence>